<dbReference type="AlphaFoldDB" id="A0A8J3MYE0"/>
<protein>
    <submittedName>
        <fullName evidence="1">Uncharacterized protein</fullName>
    </submittedName>
</protein>
<evidence type="ECO:0000313" key="2">
    <source>
        <dbReference type="Proteomes" id="UP000612362"/>
    </source>
</evidence>
<evidence type="ECO:0000313" key="1">
    <source>
        <dbReference type="EMBL" id="GHO50876.1"/>
    </source>
</evidence>
<dbReference type="EMBL" id="BNJF01000009">
    <property type="protein sequence ID" value="GHO50876.1"/>
    <property type="molecule type" value="Genomic_DNA"/>
</dbReference>
<gene>
    <name evidence="1" type="ORF">KSX_90390</name>
</gene>
<name>A0A8J3MYE0_9CHLR</name>
<keyword evidence="2" id="KW-1185">Reference proteome</keyword>
<reference evidence="1" key="1">
    <citation type="submission" date="2020-10" db="EMBL/GenBank/DDBJ databases">
        <title>Taxonomic study of unclassified bacteria belonging to the class Ktedonobacteria.</title>
        <authorList>
            <person name="Yabe S."/>
            <person name="Wang C.M."/>
            <person name="Zheng Y."/>
            <person name="Sakai Y."/>
            <person name="Cavaletti L."/>
            <person name="Monciardini P."/>
            <person name="Donadio S."/>
        </authorList>
    </citation>
    <scope>NUCLEOTIDE SEQUENCE</scope>
    <source>
        <strain evidence="1">SOSP1-1</strain>
    </source>
</reference>
<comment type="caution">
    <text evidence="1">The sequence shown here is derived from an EMBL/GenBank/DDBJ whole genome shotgun (WGS) entry which is preliminary data.</text>
</comment>
<dbReference type="RefSeq" id="WP_220199827.1">
    <property type="nucleotide sequence ID" value="NZ_BNJF01000009.1"/>
</dbReference>
<proteinExistence type="predicted"/>
<accession>A0A8J3MYE0</accession>
<sequence>MSKWSEMITRFEHVTDKLGKGIDDGILTTVVALNVLGIHTTGSCEGHIEWGLPYPWIDIQPELEGKHQLYEYLKHFYQSNTIDFDRSLTFHGYRLRSQGSAFSSLFTESEKQRKLEAYQAEMNAFAAYLKTLIDA</sequence>
<dbReference type="Proteomes" id="UP000612362">
    <property type="component" value="Unassembled WGS sequence"/>
</dbReference>
<organism evidence="1 2">
    <name type="scientific">Ktedonospora formicarum</name>
    <dbReference type="NCBI Taxonomy" id="2778364"/>
    <lineage>
        <taxon>Bacteria</taxon>
        <taxon>Bacillati</taxon>
        <taxon>Chloroflexota</taxon>
        <taxon>Ktedonobacteria</taxon>
        <taxon>Ktedonobacterales</taxon>
        <taxon>Ktedonobacteraceae</taxon>
        <taxon>Ktedonospora</taxon>
    </lineage>
</organism>